<dbReference type="HOGENOM" id="CLU_1383507_0_0_9"/>
<evidence type="ECO:0000256" key="1">
    <source>
        <dbReference type="SAM" id="Phobius"/>
    </source>
</evidence>
<evidence type="ECO:0000313" key="3">
    <source>
        <dbReference type="Proteomes" id="UP000003823"/>
    </source>
</evidence>
<comment type="caution">
    <text evidence="2">The sequence shown here is derived from an EMBL/GenBank/DDBJ whole genome shotgun (WGS) entry which is preliminary data.</text>
</comment>
<proteinExistence type="predicted"/>
<protein>
    <submittedName>
        <fullName evidence="2">Uncharacterized protein</fullName>
    </submittedName>
</protein>
<dbReference type="eggNOG" id="ENOG50309CP">
    <property type="taxonomic scope" value="Bacteria"/>
</dbReference>
<dbReference type="OrthoDB" id="2237075at2"/>
<organism evidence="2 3">
    <name type="scientific">Streptococcus mitis ATCC 6249</name>
    <dbReference type="NCBI Taxonomy" id="864567"/>
    <lineage>
        <taxon>Bacteria</taxon>
        <taxon>Bacillati</taxon>
        <taxon>Bacillota</taxon>
        <taxon>Bacilli</taxon>
        <taxon>Lactobacillales</taxon>
        <taxon>Streptococcaceae</taxon>
        <taxon>Streptococcus</taxon>
        <taxon>Streptococcus mitis group</taxon>
    </lineage>
</organism>
<reference evidence="2 3" key="1">
    <citation type="submission" date="2010-07" db="EMBL/GenBank/DDBJ databases">
        <authorList>
            <person name="Muzny D."/>
            <person name="Qin X."/>
            <person name="Deng J."/>
            <person name="Jiang H."/>
            <person name="Liu Y."/>
            <person name="Qu J."/>
            <person name="Song X.-Z."/>
            <person name="Zhang L."/>
            <person name="Thornton R."/>
            <person name="Coyle M."/>
            <person name="Francisco L."/>
            <person name="Jackson L."/>
            <person name="Javaid M."/>
            <person name="Korchina V."/>
            <person name="Kovar C."/>
            <person name="Mata R."/>
            <person name="Mathew T."/>
            <person name="Ngo R."/>
            <person name="Nguyen L."/>
            <person name="Nguyen N."/>
            <person name="Okwuonu G."/>
            <person name="Ongeri F."/>
            <person name="Pham C."/>
            <person name="Simmons D."/>
            <person name="Wilczek-Boney K."/>
            <person name="Hale W."/>
            <person name="Jakkamsetti A."/>
            <person name="Pham P."/>
            <person name="Ruth R."/>
            <person name="San Lucas F."/>
            <person name="Warren J."/>
            <person name="Zhang J."/>
            <person name="Zhao Z."/>
            <person name="Zhou C."/>
            <person name="Zhu D."/>
            <person name="Lee S."/>
            <person name="Bess C."/>
            <person name="Blankenburg K."/>
            <person name="Forbes L."/>
            <person name="Fu Q."/>
            <person name="Gubbala S."/>
            <person name="Hirani K."/>
            <person name="Jayaseelan J.C."/>
            <person name="Lara F."/>
            <person name="Munidasa M."/>
            <person name="Palculict T."/>
            <person name="Patil S."/>
            <person name="Pu L.-L."/>
            <person name="Saada N."/>
            <person name="Tang L."/>
            <person name="Weissenberger G."/>
            <person name="Zhu Y."/>
            <person name="Hemphill L."/>
            <person name="Shang Y."/>
            <person name="Youmans B."/>
            <person name="Ayvaz T."/>
            <person name="Ross M."/>
            <person name="Santibanez J."/>
            <person name="Aqrawi P."/>
            <person name="Gross S."/>
            <person name="Joshi V."/>
            <person name="Fowler G."/>
            <person name="Nazareth L."/>
            <person name="Reid J."/>
            <person name="Worley K."/>
            <person name="Petrosino J."/>
            <person name="Highlander S."/>
            <person name="Gibbs R."/>
        </authorList>
    </citation>
    <scope>NUCLEOTIDE SEQUENCE [LARGE SCALE GENOMIC DNA]</scope>
    <source>
        <strain evidence="2 3">ATCC 6249</strain>
    </source>
</reference>
<keyword evidence="1" id="KW-1133">Transmembrane helix</keyword>
<keyword evidence="1" id="KW-0472">Membrane</keyword>
<name>E0PR49_STRMT</name>
<dbReference type="EMBL" id="AEEN01000012">
    <property type="protein sequence ID" value="EFM31609.1"/>
    <property type="molecule type" value="Genomic_DNA"/>
</dbReference>
<dbReference type="Proteomes" id="UP000003823">
    <property type="component" value="Unassembled WGS sequence"/>
</dbReference>
<feature type="transmembrane region" description="Helical" evidence="1">
    <location>
        <begin position="21"/>
        <end position="44"/>
    </location>
</feature>
<evidence type="ECO:0000313" key="2">
    <source>
        <dbReference type="EMBL" id="EFM31609.1"/>
    </source>
</evidence>
<feature type="transmembrane region" description="Helical" evidence="1">
    <location>
        <begin position="64"/>
        <end position="92"/>
    </location>
</feature>
<dbReference type="RefSeq" id="WP_000789649.1">
    <property type="nucleotide sequence ID" value="NZ_GL397179.1"/>
</dbReference>
<sequence length="197" mass="23331">MKNIKNRIIRNSTVITDKLYYLLPLELLLSFLWSLSLAGIWFINQVSTIISWNVWSQILDNFQIAQSILLKAMTIVLIIYLLAHILLCIVWIKEDKFLNFFQTVDLLRIVRKQMLSETKMIDSDVLKKYKSVIYSIRCILTSDYIYVFIPHAQSLMVDEILKDKAKFLRKNLISKYSDLYKFSNQHDYSYDIEGENL</sequence>
<dbReference type="AlphaFoldDB" id="E0PR49"/>
<keyword evidence="1" id="KW-0812">Transmembrane</keyword>
<accession>E0PR49</accession>
<gene>
    <name evidence="2" type="ORF">HMPREF8571_0979</name>
</gene>